<keyword evidence="3" id="KW-0328">Glycosyltransferase</keyword>
<evidence type="ECO:0000256" key="1">
    <source>
        <dbReference type="ARBA" id="ARBA00009995"/>
    </source>
</evidence>
<dbReference type="Pfam" id="PF00201">
    <property type="entry name" value="UDPGT"/>
    <property type="match status" value="1"/>
</dbReference>
<gene>
    <name evidence="4" type="ORF">L1049_014989</name>
</gene>
<evidence type="ECO:0000256" key="3">
    <source>
        <dbReference type="RuleBase" id="RU003718"/>
    </source>
</evidence>
<keyword evidence="5" id="KW-1185">Reference proteome</keyword>
<dbReference type="CDD" id="cd03784">
    <property type="entry name" value="GT1_Gtf-like"/>
    <property type="match status" value="1"/>
</dbReference>
<dbReference type="Gene3D" id="3.40.50.2000">
    <property type="entry name" value="Glycogen Phosphorylase B"/>
    <property type="match status" value="2"/>
</dbReference>
<dbReference type="PANTHER" id="PTHR48045">
    <property type="entry name" value="UDP-GLYCOSYLTRANSFERASE 72B1"/>
    <property type="match status" value="1"/>
</dbReference>
<sequence>MEGKGWIRRGWAPQVLILDHKAIGGFVTHCGWNSTLEGLTAGVPMVTWPLFADQFYNEKLVTDVLRVGVEVGAQEWSRWIDNKKVSVKRDNIEKAVTQLMAGEEAEEMRNQARALKEMARRATEEGGSSYSDLNALIDELRSYRS</sequence>
<dbReference type="Proteomes" id="UP001415857">
    <property type="component" value="Unassembled WGS sequence"/>
</dbReference>
<dbReference type="GO" id="GO:0008194">
    <property type="term" value="F:UDP-glycosyltransferase activity"/>
    <property type="evidence" value="ECO:0007669"/>
    <property type="project" value="InterPro"/>
</dbReference>
<comment type="similarity">
    <text evidence="1 3">Belongs to the UDP-glycosyltransferase family.</text>
</comment>
<evidence type="ECO:0000313" key="5">
    <source>
        <dbReference type="Proteomes" id="UP001415857"/>
    </source>
</evidence>
<name>A0AAP0RY41_LIQFO</name>
<evidence type="ECO:0000256" key="2">
    <source>
        <dbReference type="ARBA" id="ARBA00022679"/>
    </source>
</evidence>
<dbReference type="PANTHER" id="PTHR48045:SF3">
    <property type="entry name" value="GLYCOSYLTRANSFERASE"/>
    <property type="match status" value="1"/>
</dbReference>
<protein>
    <recommendedName>
        <fullName evidence="6">UDP-glycosyltransferases domain-containing protein</fullName>
    </recommendedName>
</protein>
<dbReference type="AlphaFoldDB" id="A0AAP0RY41"/>
<dbReference type="FunFam" id="3.40.50.2000:FF:000431">
    <property type="entry name" value="UDP-glycosyltransferase 90A1"/>
    <property type="match status" value="1"/>
</dbReference>
<proteinExistence type="inferred from homology"/>
<reference evidence="4 5" key="1">
    <citation type="journal article" date="2024" name="Plant J.">
        <title>Genome sequences and population genomics reveal climatic adaptation and genomic divergence between two closely related sweetgum species.</title>
        <authorList>
            <person name="Xu W.Q."/>
            <person name="Ren C.Q."/>
            <person name="Zhang X.Y."/>
            <person name="Comes H.P."/>
            <person name="Liu X.H."/>
            <person name="Li Y.G."/>
            <person name="Kettle C.J."/>
            <person name="Jalonen R."/>
            <person name="Gaisberger H."/>
            <person name="Ma Y.Z."/>
            <person name="Qiu Y.X."/>
        </authorList>
    </citation>
    <scope>NUCLEOTIDE SEQUENCE [LARGE SCALE GENOMIC DNA]</scope>
    <source>
        <strain evidence="4">Hangzhou</strain>
    </source>
</reference>
<dbReference type="SUPFAM" id="SSF53756">
    <property type="entry name" value="UDP-Glycosyltransferase/glycogen phosphorylase"/>
    <property type="match status" value="1"/>
</dbReference>
<comment type="caution">
    <text evidence="4">The sequence shown here is derived from an EMBL/GenBank/DDBJ whole genome shotgun (WGS) entry which is preliminary data.</text>
</comment>
<keyword evidence="2 3" id="KW-0808">Transferase</keyword>
<organism evidence="4 5">
    <name type="scientific">Liquidambar formosana</name>
    <name type="common">Formosan gum</name>
    <dbReference type="NCBI Taxonomy" id="63359"/>
    <lineage>
        <taxon>Eukaryota</taxon>
        <taxon>Viridiplantae</taxon>
        <taxon>Streptophyta</taxon>
        <taxon>Embryophyta</taxon>
        <taxon>Tracheophyta</taxon>
        <taxon>Spermatophyta</taxon>
        <taxon>Magnoliopsida</taxon>
        <taxon>eudicotyledons</taxon>
        <taxon>Gunneridae</taxon>
        <taxon>Pentapetalae</taxon>
        <taxon>Saxifragales</taxon>
        <taxon>Altingiaceae</taxon>
        <taxon>Liquidambar</taxon>
    </lineage>
</organism>
<dbReference type="EMBL" id="JBBPBK010000004">
    <property type="protein sequence ID" value="KAK9286589.1"/>
    <property type="molecule type" value="Genomic_DNA"/>
</dbReference>
<evidence type="ECO:0008006" key="6">
    <source>
        <dbReference type="Google" id="ProtNLM"/>
    </source>
</evidence>
<dbReference type="InterPro" id="IPR002213">
    <property type="entry name" value="UDP_glucos_trans"/>
</dbReference>
<dbReference type="InterPro" id="IPR035595">
    <property type="entry name" value="UDP_glycos_trans_CS"/>
</dbReference>
<evidence type="ECO:0000313" key="4">
    <source>
        <dbReference type="EMBL" id="KAK9286589.1"/>
    </source>
</evidence>
<dbReference type="PROSITE" id="PS00375">
    <property type="entry name" value="UDPGT"/>
    <property type="match status" value="1"/>
</dbReference>
<accession>A0AAP0RY41</accession>